<name>A0A326RQJ8_9BACT</name>
<dbReference type="RefSeq" id="WP_111393452.1">
    <property type="nucleotide sequence ID" value="NZ_QKTX01000009.1"/>
</dbReference>
<dbReference type="AlphaFoldDB" id="A0A326RQJ8"/>
<sequence>MKRDKVLFFHPFTMQSPNFPTVLDEALEFSNSNPDTEVLMYKCRGEIQFCQQNPRGSKLNCLICQYVFDRMVRCFDDERKIKVVHLDDFINADTDLIDFDVSTLNSFDELKNFKKAEIDLGSGILSSYMDITRNDNWEKLDKVLLSNLTYASIFALNIARAIEKALDLRSIFIFNGRLHDNKPFLNYFSSKFKNYIILETVGGRVKQDYQKHRFYNSRPHSISTYAEQVINNWEVSQLSNCRVQVISATGL</sequence>
<reference evidence="1 2" key="1">
    <citation type="submission" date="2018-06" db="EMBL/GenBank/DDBJ databases">
        <title>Genomic Encyclopedia of Archaeal and Bacterial Type Strains, Phase II (KMG-II): from individual species to whole genera.</title>
        <authorList>
            <person name="Goeker M."/>
        </authorList>
    </citation>
    <scope>NUCLEOTIDE SEQUENCE [LARGE SCALE GENOMIC DNA]</scope>
    <source>
        <strain evidence="1 2">T4</strain>
    </source>
</reference>
<organism evidence="1 2">
    <name type="scientific">Algoriphagus aquaeductus</name>
    <dbReference type="NCBI Taxonomy" id="475299"/>
    <lineage>
        <taxon>Bacteria</taxon>
        <taxon>Pseudomonadati</taxon>
        <taxon>Bacteroidota</taxon>
        <taxon>Cytophagia</taxon>
        <taxon>Cytophagales</taxon>
        <taxon>Cyclobacteriaceae</taxon>
        <taxon>Algoriphagus</taxon>
    </lineage>
</organism>
<evidence type="ECO:0000313" key="2">
    <source>
        <dbReference type="Proteomes" id="UP000248917"/>
    </source>
</evidence>
<dbReference type="Proteomes" id="UP000248917">
    <property type="component" value="Unassembled WGS sequence"/>
</dbReference>
<dbReference type="EMBL" id="QKTX01000009">
    <property type="protein sequence ID" value="PZV82316.1"/>
    <property type="molecule type" value="Genomic_DNA"/>
</dbReference>
<keyword evidence="2" id="KW-1185">Reference proteome</keyword>
<evidence type="ECO:0000313" key="1">
    <source>
        <dbReference type="EMBL" id="PZV82316.1"/>
    </source>
</evidence>
<gene>
    <name evidence="1" type="ORF">CLV31_109177</name>
</gene>
<proteinExistence type="predicted"/>
<accession>A0A326RQJ8</accession>
<protein>
    <submittedName>
        <fullName evidence="1">Uncharacterized protein</fullName>
    </submittedName>
</protein>
<comment type="caution">
    <text evidence="1">The sequence shown here is derived from an EMBL/GenBank/DDBJ whole genome shotgun (WGS) entry which is preliminary data.</text>
</comment>